<dbReference type="InterPro" id="IPR029057">
    <property type="entry name" value="PRTase-like"/>
</dbReference>
<accession>A0A4Q0I3V4</accession>
<protein>
    <submittedName>
        <fullName evidence="1">Orotate phosphoribosyltransferase</fullName>
    </submittedName>
</protein>
<organism evidence="1 2">
    <name type="scientific">Acetivibrio mesophilus</name>
    <dbReference type="NCBI Taxonomy" id="2487273"/>
    <lineage>
        <taxon>Bacteria</taxon>
        <taxon>Bacillati</taxon>
        <taxon>Bacillota</taxon>
        <taxon>Clostridia</taxon>
        <taxon>Eubacteriales</taxon>
        <taxon>Oscillospiraceae</taxon>
        <taxon>Acetivibrio</taxon>
    </lineage>
</organism>
<dbReference type="AlphaFoldDB" id="A0A4Q0I3V4"/>
<dbReference type="Proteomes" id="UP000289166">
    <property type="component" value="Unassembled WGS sequence"/>
</dbReference>
<gene>
    <name evidence="1" type="ORF">EFD62_12355</name>
</gene>
<dbReference type="OrthoDB" id="2581333at2"/>
<evidence type="ECO:0000313" key="1">
    <source>
        <dbReference type="EMBL" id="RXE58447.1"/>
    </source>
</evidence>
<reference evidence="2" key="1">
    <citation type="submission" date="2018-11" db="EMBL/GenBank/DDBJ databases">
        <title>Genome sequencing of a novel mesophilic and cellulolytic organism within the genus Hungateiclostridium.</title>
        <authorList>
            <person name="Rettenmaier R."/>
            <person name="Liebl W."/>
            <person name="Zverlov V."/>
        </authorList>
    </citation>
    <scope>NUCLEOTIDE SEQUENCE [LARGE SCALE GENOMIC DNA]</scope>
    <source>
        <strain evidence="2">N2K1</strain>
    </source>
</reference>
<keyword evidence="1" id="KW-0328">Glycosyltransferase</keyword>
<dbReference type="GO" id="GO:0016757">
    <property type="term" value="F:glycosyltransferase activity"/>
    <property type="evidence" value="ECO:0007669"/>
    <property type="project" value="UniProtKB-KW"/>
</dbReference>
<sequence length="289" mass="33520">MDKNNEKLLKWLFETNAVRVCPEDKPFWYTSGTIGPYYINTHFLYGSEEKANKLLEFIDREKDNILKCPEKVLEETLKNYQSDAIYRGLIDEMCEFIKSNIDVDEIDYISGGERRDWFFSLIIAKFLNKPHITIYKDMTTVVSIDGKTEELKGLEGGAVLHIADLITEASSYERAWIPAIKNNGGKIKWSVVVIDRRQGGSELLKSHDVKAFSMVDIDINLFNRVLDMGLINMEQFEMIERYILDPKESMAQFLKKNPEFIKEALKADDKTRERANLCLQKDFYGLNVK</sequence>
<dbReference type="Gene3D" id="3.40.50.2020">
    <property type="match status" value="1"/>
</dbReference>
<keyword evidence="2" id="KW-1185">Reference proteome</keyword>
<name>A0A4Q0I3V4_9FIRM</name>
<dbReference type="SUPFAM" id="SSF53271">
    <property type="entry name" value="PRTase-like"/>
    <property type="match status" value="1"/>
</dbReference>
<dbReference type="EMBL" id="RLII01000018">
    <property type="protein sequence ID" value="RXE58447.1"/>
    <property type="molecule type" value="Genomic_DNA"/>
</dbReference>
<dbReference type="RefSeq" id="WP_069193697.1">
    <property type="nucleotide sequence ID" value="NZ_RLII01000018.1"/>
</dbReference>
<comment type="caution">
    <text evidence="1">The sequence shown here is derived from an EMBL/GenBank/DDBJ whole genome shotgun (WGS) entry which is preliminary data.</text>
</comment>
<keyword evidence="1" id="KW-0808">Transferase</keyword>
<evidence type="ECO:0000313" key="2">
    <source>
        <dbReference type="Proteomes" id="UP000289166"/>
    </source>
</evidence>
<proteinExistence type="predicted"/>